<dbReference type="Proteomes" id="UP000193144">
    <property type="component" value="Unassembled WGS sequence"/>
</dbReference>
<reference evidence="2 3" key="1">
    <citation type="submission" date="2016-07" db="EMBL/GenBank/DDBJ databases">
        <title>Pervasive Adenine N6-methylation of Active Genes in Fungi.</title>
        <authorList>
            <consortium name="DOE Joint Genome Institute"/>
            <person name="Mondo S.J."/>
            <person name="Dannebaum R.O."/>
            <person name="Kuo R.C."/>
            <person name="Labutti K."/>
            <person name="Haridas S."/>
            <person name="Kuo A."/>
            <person name="Salamov A."/>
            <person name="Ahrendt S.R."/>
            <person name="Lipzen A."/>
            <person name="Sullivan W."/>
            <person name="Andreopoulos W.B."/>
            <person name="Clum A."/>
            <person name="Lindquist E."/>
            <person name="Daum C."/>
            <person name="Ramamoorthy G.K."/>
            <person name="Gryganskyi A."/>
            <person name="Culley D."/>
            <person name="Magnuson J.K."/>
            <person name="James T.Y."/>
            <person name="O'Malley M.A."/>
            <person name="Stajich J.E."/>
            <person name="Spatafora J.W."/>
            <person name="Visel A."/>
            <person name="Grigoriev I.V."/>
        </authorList>
    </citation>
    <scope>NUCLEOTIDE SEQUENCE [LARGE SCALE GENOMIC DNA]</scope>
    <source>
        <strain evidence="2 3">CBS 115471</strain>
    </source>
</reference>
<feature type="region of interest" description="Disordered" evidence="1">
    <location>
        <begin position="34"/>
        <end position="55"/>
    </location>
</feature>
<proteinExistence type="predicted"/>
<sequence length="165" mass="18295">MGKHRDNTLEVTKCDEAVRRVKPQVAPTSHRLSNAVPRMRKRPSRSMQVPQSNNPPIAEGIMKPIQNAVPNVTIRHNTRTNANAAPKCSFVPSSSGALQNQIGPLRAALPRAPRSASLELRRVNPRRLGPILDMMGEPHSETREEGLICGDHAWCRECEATIMQK</sequence>
<protein>
    <submittedName>
        <fullName evidence="2">Uncharacterized protein</fullName>
    </submittedName>
</protein>
<organism evidence="2 3">
    <name type="scientific">Clohesyomyces aquaticus</name>
    <dbReference type="NCBI Taxonomy" id="1231657"/>
    <lineage>
        <taxon>Eukaryota</taxon>
        <taxon>Fungi</taxon>
        <taxon>Dikarya</taxon>
        <taxon>Ascomycota</taxon>
        <taxon>Pezizomycotina</taxon>
        <taxon>Dothideomycetes</taxon>
        <taxon>Pleosporomycetidae</taxon>
        <taxon>Pleosporales</taxon>
        <taxon>Lindgomycetaceae</taxon>
        <taxon>Clohesyomyces</taxon>
    </lineage>
</organism>
<comment type="caution">
    <text evidence="2">The sequence shown here is derived from an EMBL/GenBank/DDBJ whole genome shotgun (WGS) entry which is preliminary data.</text>
</comment>
<evidence type="ECO:0000313" key="3">
    <source>
        <dbReference type="Proteomes" id="UP000193144"/>
    </source>
</evidence>
<evidence type="ECO:0000313" key="2">
    <source>
        <dbReference type="EMBL" id="ORY15569.1"/>
    </source>
</evidence>
<gene>
    <name evidence="2" type="ORF">BCR34DRAFT_584972</name>
</gene>
<evidence type="ECO:0000256" key="1">
    <source>
        <dbReference type="SAM" id="MobiDB-lite"/>
    </source>
</evidence>
<dbReference type="EMBL" id="MCFA01000024">
    <property type="protein sequence ID" value="ORY15569.1"/>
    <property type="molecule type" value="Genomic_DNA"/>
</dbReference>
<accession>A0A1Y1ZZ86</accession>
<name>A0A1Y1ZZ86_9PLEO</name>
<keyword evidence="3" id="KW-1185">Reference proteome</keyword>
<dbReference type="AlphaFoldDB" id="A0A1Y1ZZ86"/>
<feature type="compositionally biased region" description="Polar residues" evidence="1">
    <location>
        <begin position="45"/>
        <end position="55"/>
    </location>
</feature>